<name>A0AAU7XIH6_9HYPH</name>
<dbReference type="InterPro" id="IPR037171">
    <property type="entry name" value="NagB/RpiA_transferase-like"/>
</dbReference>
<dbReference type="Pfam" id="PF04198">
    <property type="entry name" value="Sugar-bind"/>
    <property type="match status" value="1"/>
</dbReference>
<dbReference type="RefSeq" id="WP_407051643.1">
    <property type="nucleotide sequence ID" value="NZ_CP158568.1"/>
</dbReference>
<dbReference type="InterPro" id="IPR051054">
    <property type="entry name" value="SorC_transcr_regulators"/>
</dbReference>
<dbReference type="GO" id="GO:0030246">
    <property type="term" value="F:carbohydrate binding"/>
    <property type="evidence" value="ECO:0007669"/>
    <property type="project" value="InterPro"/>
</dbReference>
<evidence type="ECO:0000256" key="4">
    <source>
        <dbReference type="ARBA" id="ARBA00023163"/>
    </source>
</evidence>
<dbReference type="Gene3D" id="3.40.50.1360">
    <property type="match status" value="1"/>
</dbReference>
<keyword evidence="3" id="KW-0238">DNA-binding</keyword>
<dbReference type="KEGG" id="mflg:ABS361_10250"/>
<organism evidence="6">
    <name type="scientific">Methyloraptor flagellatus</name>
    <dbReference type="NCBI Taxonomy" id="3162530"/>
    <lineage>
        <taxon>Bacteria</taxon>
        <taxon>Pseudomonadati</taxon>
        <taxon>Pseudomonadota</taxon>
        <taxon>Alphaproteobacteria</taxon>
        <taxon>Hyphomicrobiales</taxon>
        <taxon>Ancalomicrobiaceae</taxon>
        <taxon>Methyloraptor</taxon>
    </lineage>
</organism>
<dbReference type="SUPFAM" id="SSF100950">
    <property type="entry name" value="NagB/RpiA/CoA transferase-like"/>
    <property type="match status" value="1"/>
</dbReference>
<dbReference type="InterPro" id="IPR007324">
    <property type="entry name" value="Sugar-bd_dom_put"/>
</dbReference>
<proteinExistence type="inferred from homology"/>
<dbReference type="PANTHER" id="PTHR34294:SF1">
    <property type="entry name" value="TRANSCRIPTIONAL REGULATOR LSRR"/>
    <property type="match status" value="1"/>
</dbReference>
<gene>
    <name evidence="6" type="ORF">ABS361_10250</name>
</gene>
<protein>
    <submittedName>
        <fullName evidence="6">Sugar-binding domain-containing protein</fullName>
    </submittedName>
</protein>
<dbReference type="Gene3D" id="1.10.10.10">
    <property type="entry name" value="Winged helix-like DNA-binding domain superfamily/Winged helix DNA-binding domain"/>
    <property type="match status" value="1"/>
</dbReference>
<dbReference type="EMBL" id="CP158568">
    <property type="protein sequence ID" value="XBY46549.1"/>
    <property type="molecule type" value="Genomic_DNA"/>
</dbReference>
<evidence type="ECO:0000256" key="2">
    <source>
        <dbReference type="ARBA" id="ARBA00023015"/>
    </source>
</evidence>
<evidence type="ECO:0000256" key="1">
    <source>
        <dbReference type="ARBA" id="ARBA00010466"/>
    </source>
</evidence>
<dbReference type="AlphaFoldDB" id="A0AAU7XIH6"/>
<evidence type="ECO:0000256" key="3">
    <source>
        <dbReference type="ARBA" id="ARBA00023125"/>
    </source>
</evidence>
<keyword evidence="4" id="KW-0804">Transcription</keyword>
<feature type="domain" description="Sugar-binding" evidence="5">
    <location>
        <begin position="69"/>
        <end position="327"/>
    </location>
</feature>
<dbReference type="InterPro" id="IPR036388">
    <property type="entry name" value="WH-like_DNA-bd_sf"/>
</dbReference>
<accession>A0AAU7XIH6</accession>
<keyword evidence="2" id="KW-0805">Transcription regulation</keyword>
<dbReference type="PANTHER" id="PTHR34294">
    <property type="entry name" value="TRANSCRIPTIONAL REGULATOR-RELATED"/>
    <property type="match status" value="1"/>
</dbReference>
<comment type="similarity">
    <text evidence="1">Belongs to the SorC transcriptional regulatory family.</text>
</comment>
<evidence type="ECO:0000313" key="6">
    <source>
        <dbReference type="EMBL" id="XBY46549.1"/>
    </source>
</evidence>
<reference evidence="6" key="1">
    <citation type="submission" date="2024-06" db="EMBL/GenBank/DDBJ databases">
        <title>Methylostella associata gen. nov., sp. nov., a novel Ancalomicrobiaceae-affiliated facultatively methylotrophic bacteria that feed on methanotrophs of the genus Methylococcus.</title>
        <authorList>
            <person name="Saltykova V."/>
            <person name="Danilova O.V."/>
            <person name="Oshkin I.Y."/>
            <person name="Belova S.E."/>
            <person name="Pimenov N.V."/>
            <person name="Dedysh S.N."/>
        </authorList>
    </citation>
    <scope>NUCLEOTIDE SEQUENCE</scope>
    <source>
        <strain evidence="6">S20</strain>
    </source>
</reference>
<evidence type="ECO:0000259" key="5">
    <source>
        <dbReference type="Pfam" id="PF04198"/>
    </source>
</evidence>
<dbReference type="GO" id="GO:0003677">
    <property type="term" value="F:DNA binding"/>
    <property type="evidence" value="ECO:0007669"/>
    <property type="project" value="UniProtKB-KW"/>
</dbReference>
<sequence length="342" mass="36117">MSDVRPIDAHARSPEIDLSIRAAWLYYVHGLGQEEVARRLNLSRSKVTRLLSQAREAGFVKVSVEHETVESLALADWISNHFGVEEVILTPFARPEIADRAAADRAGRQAVGIVAANHIARRLLASGRITVGLGWGRTVSEMITALPALSKPDLTLVSLLGASSNDDGSGSYSLALKFAAATGGRAHTFAAPLIVDDPAVAALLRQDGAIRETLAIAADSDFHILGVGDVSMDNLYFAAAGLGSETIRGLKEVGAVCEIAGRFLDRNGRPAATPLNDRTLGIDHETLVAADVIVLAAGRRKAEPLEALLKAGIPRTIIIDDEVAQALAERAARRGEPAPASA</sequence>